<dbReference type="EMBL" id="JAWDGP010000196">
    <property type="protein sequence ID" value="KAK3803031.1"/>
    <property type="molecule type" value="Genomic_DNA"/>
</dbReference>
<comment type="caution">
    <text evidence="1">The sequence shown here is derived from an EMBL/GenBank/DDBJ whole genome shotgun (WGS) entry which is preliminary data.</text>
</comment>
<evidence type="ECO:0000313" key="2">
    <source>
        <dbReference type="Proteomes" id="UP001283361"/>
    </source>
</evidence>
<name>A0AAE1BCX5_9GAST</name>
<sequence>MSLYIKQPEVMIDRADDKDKKKWHSSCWLAEKKYHSIDIYLSAYTHLIEVYRNSKFIVTIDLVRNKADPVFSMARFEQGRANKMMLKLLISVAAADGLDDYQDRRKVSKYSTMVP</sequence>
<gene>
    <name evidence="1" type="ORF">RRG08_008399</name>
</gene>
<dbReference type="AlphaFoldDB" id="A0AAE1BCX5"/>
<accession>A0AAE1BCX5</accession>
<dbReference type="Proteomes" id="UP001283361">
    <property type="component" value="Unassembled WGS sequence"/>
</dbReference>
<proteinExistence type="predicted"/>
<organism evidence="1 2">
    <name type="scientific">Elysia crispata</name>
    <name type="common">lettuce slug</name>
    <dbReference type="NCBI Taxonomy" id="231223"/>
    <lineage>
        <taxon>Eukaryota</taxon>
        <taxon>Metazoa</taxon>
        <taxon>Spiralia</taxon>
        <taxon>Lophotrochozoa</taxon>
        <taxon>Mollusca</taxon>
        <taxon>Gastropoda</taxon>
        <taxon>Heterobranchia</taxon>
        <taxon>Euthyneura</taxon>
        <taxon>Panpulmonata</taxon>
        <taxon>Sacoglossa</taxon>
        <taxon>Placobranchoidea</taxon>
        <taxon>Plakobranchidae</taxon>
        <taxon>Elysia</taxon>
    </lineage>
</organism>
<evidence type="ECO:0000313" key="1">
    <source>
        <dbReference type="EMBL" id="KAK3803031.1"/>
    </source>
</evidence>
<reference evidence="1" key="1">
    <citation type="journal article" date="2023" name="G3 (Bethesda)">
        <title>A reference genome for the long-term kleptoplast-retaining sea slug Elysia crispata morphotype clarki.</title>
        <authorList>
            <person name="Eastman K.E."/>
            <person name="Pendleton A.L."/>
            <person name="Shaikh M.A."/>
            <person name="Suttiyut T."/>
            <person name="Ogas R."/>
            <person name="Tomko P."/>
            <person name="Gavelis G."/>
            <person name="Widhalm J.R."/>
            <person name="Wisecaver J.H."/>
        </authorList>
    </citation>
    <scope>NUCLEOTIDE SEQUENCE</scope>
    <source>
        <strain evidence="1">ECLA1</strain>
    </source>
</reference>
<protein>
    <submittedName>
        <fullName evidence="1">Uncharacterized protein</fullName>
    </submittedName>
</protein>
<keyword evidence="2" id="KW-1185">Reference proteome</keyword>